<protein>
    <submittedName>
        <fullName evidence="9">Predicted arabinose efflux permease, MFS family</fullName>
    </submittedName>
</protein>
<evidence type="ECO:0000313" key="10">
    <source>
        <dbReference type="Proteomes" id="UP000198852"/>
    </source>
</evidence>
<dbReference type="InterPro" id="IPR020846">
    <property type="entry name" value="MFS_dom"/>
</dbReference>
<keyword evidence="6 7" id="KW-0472">Membrane</keyword>
<dbReference type="InterPro" id="IPR036259">
    <property type="entry name" value="MFS_trans_sf"/>
</dbReference>
<dbReference type="RefSeq" id="WP_093416187.1">
    <property type="nucleotide sequence ID" value="NZ_FOZX01000003.1"/>
</dbReference>
<evidence type="ECO:0000256" key="2">
    <source>
        <dbReference type="ARBA" id="ARBA00022448"/>
    </source>
</evidence>
<accession>A0A1I6RMD8</accession>
<sequence length="515" mass="54666">MGRHRAHADAPTVRFRKHPLKRGPYRGLLTGSSINVLGDVIGTAALPLFVLETTHDLALTGWIATVSVGGSVITGLLQGPLIDRLGFRASMLFSSVFAAATTLSVYLLHMTGLLTPSLLVLLALVRSVADEPGRVAIFGLVPQLAGQAGVPLERANATLRTVTASSNLVGPLAAGGIAAFAGSEWTILLNAVTGLLGTTVLLLVARTPRSGGTELGGPDEDGMSYFRRFRIGMRYLFQDKLLRTLVVATMVFAAFDSSFATIGLTAYAAEVLHQPALYGGLISAFGIGSLVGTIGYGVVGHRLPKRRTYLGVYLAFAALVLLMSLELGVAPAFAVMAAAGLVTSPLDMLYMAALQERVPKRVFGRVISIANTVLSAPAPLAVAAATGLISSVGVRTTMLVLGCGYLALAVGLVFVRHLHKLDTALADSGEVTRRLPRKVLATQPIPRRFDHLATQPIPRIPTSPPGHRVWMLSADAGLTQPIPRIGAAHLPTVQWQRQEYPRESGEFRQNRIFET</sequence>
<dbReference type="Gene3D" id="1.20.1250.20">
    <property type="entry name" value="MFS general substrate transporter like domains"/>
    <property type="match status" value="1"/>
</dbReference>
<dbReference type="SUPFAM" id="SSF103473">
    <property type="entry name" value="MFS general substrate transporter"/>
    <property type="match status" value="1"/>
</dbReference>
<feature type="transmembrane region" description="Helical" evidence="7">
    <location>
        <begin position="241"/>
        <end position="264"/>
    </location>
</feature>
<feature type="transmembrane region" description="Helical" evidence="7">
    <location>
        <begin position="310"/>
        <end position="327"/>
    </location>
</feature>
<feature type="domain" description="Major facilitator superfamily (MFS) profile" evidence="8">
    <location>
        <begin position="19"/>
        <end position="420"/>
    </location>
</feature>
<dbReference type="EMBL" id="FOZX01000003">
    <property type="protein sequence ID" value="SFS65887.1"/>
    <property type="molecule type" value="Genomic_DNA"/>
</dbReference>
<dbReference type="PROSITE" id="PS50850">
    <property type="entry name" value="MFS"/>
    <property type="match status" value="1"/>
</dbReference>
<dbReference type="OrthoDB" id="3688258at2"/>
<evidence type="ECO:0000256" key="3">
    <source>
        <dbReference type="ARBA" id="ARBA00022475"/>
    </source>
</evidence>
<dbReference type="AlphaFoldDB" id="A0A1I6RMD8"/>
<dbReference type="GO" id="GO:0022857">
    <property type="term" value="F:transmembrane transporter activity"/>
    <property type="evidence" value="ECO:0007669"/>
    <property type="project" value="InterPro"/>
</dbReference>
<reference evidence="10" key="1">
    <citation type="submission" date="2016-10" db="EMBL/GenBank/DDBJ databases">
        <authorList>
            <person name="Varghese N."/>
            <person name="Submissions S."/>
        </authorList>
    </citation>
    <scope>NUCLEOTIDE SEQUENCE [LARGE SCALE GENOMIC DNA]</scope>
    <source>
        <strain evidence="10">DSM 44771</strain>
    </source>
</reference>
<proteinExistence type="predicted"/>
<feature type="transmembrane region" description="Helical" evidence="7">
    <location>
        <begin position="276"/>
        <end position="298"/>
    </location>
</feature>
<dbReference type="Proteomes" id="UP000198852">
    <property type="component" value="Unassembled WGS sequence"/>
</dbReference>
<evidence type="ECO:0000256" key="1">
    <source>
        <dbReference type="ARBA" id="ARBA00004651"/>
    </source>
</evidence>
<evidence type="ECO:0000313" key="9">
    <source>
        <dbReference type="EMBL" id="SFS65887.1"/>
    </source>
</evidence>
<organism evidence="9 10">
    <name type="scientific">Saccharopolyspora flava</name>
    <dbReference type="NCBI Taxonomy" id="95161"/>
    <lineage>
        <taxon>Bacteria</taxon>
        <taxon>Bacillati</taxon>
        <taxon>Actinomycetota</taxon>
        <taxon>Actinomycetes</taxon>
        <taxon>Pseudonocardiales</taxon>
        <taxon>Pseudonocardiaceae</taxon>
        <taxon>Saccharopolyspora</taxon>
    </lineage>
</organism>
<comment type="subcellular location">
    <subcellularLocation>
        <location evidence="1">Cell membrane</location>
        <topology evidence="1">Multi-pass membrane protein</topology>
    </subcellularLocation>
</comment>
<feature type="transmembrane region" description="Helical" evidence="7">
    <location>
        <begin position="396"/>
        <end position="415"/>
    </location>
</feature>
<dbReference type="GO" id="GO:0005886">
    <property type="term" value="C:plasma membrane"/>
    <property type="evidence" value="ECO:0007669"/>
    <property type="project" value="UniProtKB-SubCell"/>
</dbReference>
<keyword evidence="10" id="KW-1185">Reference proteome</keyword>
<dbReference type="CDD" id="cd06173">
    <property type="entry name" value="MFS_MefA_like"/>
    <property type="match status" value="1"/>
</dbReference>
<dbReference type="STRING" id="95161.SAMN05660874_02386"/>
<keyword evidence="4 7" id="KW-0812">Transmembrane</keyword>
<keyword evidence="3" id="KW-1003">Cell membrane</keyword>
<feature type="transmembrane region" description="Helical" evidence="7">
    <location>
        <begin position="27"/>
        <end position="51"/>
    </location>
</feature>
<name>A0A1I6RMD8_9PSEU</name>
<evidence type="ECO:0000256" key="7">
    <source>
        <dbReference type="SAM" id="Phobius"/>
    </source>
</evidence>
<dbReference type="Pfam" id="PF05977">
    <property type="entry name" value="MFS_3"/>
    <property type="match status" value="1"/>
</dbReference>
<feature type="transmembrane region" description="Helical" evidence="7">
    <location>
        <begin position="185"/>
        <end position="205"/>
    </location>
</feature>
<feature type="transmembrane region" description="Helical" evidence="7">
    <location>
        <begin position="57"/>
        <end position="77"/>
    </location>
</feature>
<evidence type="ECO:0000256" key="5">
    <source>
        <dbReference type="ARBA" id="ARBA00022989"/>
    </source>
</evidence>
<evidence type="ECO:0000256" key="4">
    <source>
        <dbReference type="ARBA" id="ARBA00022692"/>
    </source>
</evidence>
<gene>
    <name evidence="9" type="ORF">SAMN05660874_02386</name>
</gene>
<keyword evidence="5 7" id="KW-1133">Transmembrane helix</keyword>
<dbReference type="InterPro" id="IPR010290">
    <property type="entry name" value="TM_effector"/>
</dbReference>
<feature type="transmembrane region" description="Helical" evidence="7">
    <location>
        <begin position="366"/>
        <end position="390"/>
    </location>
</feature>
<keyword evidence="2" id="KW-0813">Transport</keyword>
<dbReference type="PANTHER" id="PTHR23513">
    <property type="entry name" value="INTEGRAL MEMBRANE EFFLUX PROTEIN-RELATED"/>
    <property type="match status" value="1"/>
</dbReference>
<evidence type="ECO:0000256" key="6">
    <source>
        <dbReference type="ARBA" id="ARBA00023136"/>
    </source>
</evidence>
<evidence type="ECO:0000259" key="8">
    <source>
        <dbReference type="PROSITE" id="PS50850"/>
    </source>
</evidence>
<dbReference type="PANTHER" id="PTHR23513:SF6">
    <property type="entry name" value="MAJOR FACILITATOR SUPERFAMILY ASSOCIATED DOMAIN-CONTAINING PROTEIN"/>
    <property type="match status" value="1"/>
</dbReference>
<feature type="transmembrane region" description="Helical" evidence="7">
    <location>
        <begin position="333"/>
        <end position="354"/>
    </location>
</feature>